<keyword evidence="8 10" id="KW-0472">Membrane</keyword>
<dbReference type="GO" id="GO:0006078">
    <property type="term" value="P:(1-&gt;6)-beta-D-glucan biosynthetic process"/>
    <property type="evidence" value="ECO:0007669"/>
    <property type="project" value="TreeGrafter"/>
</dbReference>
<dbReference type="GO" id="GO:0005789">
    <property type="term" value="C:endoplasmic reticulum membrane"/>
    <property type="evidence" value="ECO:0007669"/>
    <property type="project" value="UniProtKB-SubCell"/>
</dbReference>
<keyword evidence="5 11" id="KW-0732">Signal</keyword>
<dbReference type="Pfam" id="PF20520">
    <property type="entry name" value="Ac45-VOA1_TM"/>
    <property type="match status" value="1"/>
</dbReference>
<proteinExistence type="inferred from homology"/>
<keyword evidence="9" id="KW-0961">Cell wall biogenesis/degradation</keyword>
<accession>A0A1X2ITJ0</accession>
<name>A0A1X2ITJ0_9FUNG</name>
<feature type="signal peptide" evidence="11">
    <location>
        <begin position="1"/>
        <end position="18"/>
    </location>
</feature>
<dbReference type="InterPro" id="IPR046756">
    <property type="entry name" value="VAS1/VOA1_TM"/>
</dbReference>
<evidence type="ECO:0000256" key="2">
    <source>
        <dbReference type="ARBA" id="ARBA00008203"/>
    </source>
</evidence>
<dbReference type="OrthoDB" id="10029326at2759"/>
<dbReference type="EMBL" id="MCGE01000004">
    <property type="protein sequence ID" value="ORZ22072.1"/>
    <property type="molecule type" value="Genomic_DNA"/>
</dbReference>
<evidence type="ECO:0000313" key="13">
    <source>
        <dbReference type="EMBL" id="ORZ22072.1"/>
    </source>
</evidence>
<keyword evidence="4 10" id="KW-0812">Transmembrane</keyword>
<gene>
    <name evidence="13" type="ORF">BCR42DRAFT_405440</name>
</gene>
<evidence type="ECO:0000256" key="5">
    <source>
        <dbReference type="ARBA" id="ARBA00022729"/>
    </source>
</evidence>
<dbReference type="STRING" id="90262.A0A1X2ITJ0"/>
<evidence type="ECO:0000256" key="8">
    <source>
        <dbReference type="ARBA" id="ARBA00023136"/>
    </source>
</evidence>
<dbReference type="AlphaFoldDB" id="A0A1X2ITJ0"/>
<comment type="similarity">
    <text evidence="2">Belongs to the BIG1 family.</text>
</comment>
<dbReference type="GO" id="GO:0071555">
    <property type="term" value="P:cell wall organization"/>
    <property type="evidence" value="ECO:0007669"/>
    <property type="project" value="UniProtKB-KW"/>
</dbReference>
<feature type="chain" id="PRO_5012507506" description="Protein BIG1" evidence="11">
    <location>
        <begin position="19"/>
        <end position="251"/>
    </location>
</feature>
<comment type="subcellular location">
    <subcellularLocation>
        <location evidence="1">Endoplasmic reticulum membrane</location>
        <topology evidence="1">Single-pass membrane protein</topology>
    </subcellularLocation>
</comment>
<feature type="transmembrane region" description="Helical" evidence="10">
    <location>
        <begin position="213"/>
        <end position="237"/>
    </location>
</feature>
<evidence type="ECO:0000259" key="12">
    <source>
        <dbReference type="Pfam" id="PF20520"/>
    </source>
</evidence>
<dbReference type="InterPro" id="IPR037654">
    <property type="entry name" value="Big1"/>
</dbReference>
<organism evidence="13 14">
    <name type="scientific">Absidia repens</name>
    <dbReference type="NCBI Taxonomy" id="90262"/>
    <lineage>
        <taxon>Eukaryota</taxon>
        <taxon>Fungi</taxon>
        <taxon>Fungi incertae sedis</taxon>
        <taxon>Mucoromycota</taxon>
        <taxon>Mucoromycotina</taxon>
        <taxon>Mucoromycetes</taxon>
        <taxon>Mucorales</taxon>
        <taxon>Cunninghamellaceae</taxon>
        <taxon>Absidia</taxon>
    </lineage>
</organism>
<keyword evidence="7 10" id="KW-1133">Transmembrane helix</keyword>
<comment type="caution">
    <text evidence="13">The sequence shown here is derived from an EMBL/GenBank/DDBJ whole genome shotgun (WGS) entry which is preliminary data.</text>
</comment>
<evidence type="ECO:0000256" key="6">
    <source>
        <dbReference type="ARBA" id="ARBA00022824"/>
    </source>
</evidence>
<evidence type="ECO:0000256" key="11">
    <source>
        <dbReference type="SAM" id="SignalP"/>
    </source>
</evidence>
<protein>
    <recommendedName>
        <fullName evidence="3">Protein BIG1</fullName>
    </recommendedName>
</protein>
<dbReference type="PANTHER" id="PTHR28285:SF1">
    <property type="entry name" value="PROTEIN BIG1"/>
    <property type="match status" value="1"/>
</dbReference>
<keyword evidence="14" id="KW-1185">Reference proteome</keyword>
<evidence type="ECO:0000256" key="10">
    <source>
        <dbReference type="SAM" id="Phobius"/>
    </source>
</evidence>
<evidence type="ECO:0000256" key="3">
    <source>
        <dbReference type="ARBA" id="ARBA00022089"/>
    </source>
</evidence>
<feature type="domain" description="V-type proton ATPase subunit S1/VOA1 transmembrane" evidence="12">
    <location>
        <begin position="208"/>
        <end position="245"/>
    </location>
</feature>
<dbReference type="GO" id="GO:0009272">
    <property type="term" value="P:fungal-type cell wall biogenesis"/>
    <property type="evidence" value="ECO:0007669"/>
    <property type="project" value="TreeGrafter"/>
</dbReference>
<sequence>MKLTTATLLASLASAALAFESTVPCLVWSSKDKYLTTGKNDQLILKNSDASSAILQSLSADVCDSQVIAIIDQPGLHRSDLASLDSVKKQIQSAASYERFEYVADGVDIDGLATSIANKCGSDVTNIDENDKTTQWDTKIVKVALPGKSGENENRVEDLFSTIQEQSSGDYVVLYTSSAPKEVKRSVLAQRAPSDKPAVKLPIFAKYQLFSPAIFMGLAVALLFISIAGVGITWLVGIQTPLRFEGKQKKN</sequence>
<evidence type="ECO:0000313" key="14">
    <source>
        <dbReference type="Proteomes" id="UP000193560"/>
    </source>
</evidence>
<evidence type="ECO:0000256" key="9">
    <source>
        <dbReference type="ARBA" id="ARBA00023316"/>
    </source>
</evidence>
<dbReference type="Proteomes" id="UP000193560">
    <property type="component" value="Unassembled WGS sequence"/>
</dbReference>
<evidence type="ECO:0000256" key="4">
    <source>
        <dbReference type="ARBA" id="ARBA00022692"/>
    </source>
</evidence>
<dbReference type="PANTHER" id="PTHR28285">
    <property type="entry name" value="PROTEIN BIG1"/>
    <property type="match status" value="1"/>
</dbReference>
<reference evidence="13 14" key="1">
    <citation type="submission" date="2016-07" db="EMBL/GenBank/DDBJ databases">
        <title>Pervasive Adenine N6-methylation of Active Genes in Fungi.</title>
        <authorList>
            <consortium name="DOE Joint Genome Institute"/>
            <person name="Mondo S.J."/>
            <person name="Dannebaum R.O."/>
            <person name="Kuo R.C."/>
            <person name="Labutti K."/>
            <person name="Haridas S."/>
            <person name="Kuo A."/>
            <person name="Salamov A."/>
            <person name="Ahrendt S.R."/>
            <person name="Lipzen A."/>
            <person name="Sullivan W."/>
            <person name="Andreopoulos W.B."/>
            <person name="Clum A."/>
            <person name="Lindquist E."/>
            <person name="Daum C."/>
            <person name="Ramamoorthy G.K."/>
            <person name="Gryganskyi A."/>
            <person name="Culley D."/>
            <person name="Magnuson J.K."/>
            <person name="James T.Y."/>
            <person name="O'Malley M.A."/>
            <person name="Stajich J.E."/>
            <person name="Spatafora J.W."/>
            <person name="Visel A."/>
            <person name="Grigoriev I.V."/>
        </authorList>
    </citation>
    <scope>NUCLEOTIDE SEQUENCE [LARGE SCALE GENOMIC DNA]</scope>
    <source>
        <strain evidence="13 14">NRRL 1336</strain>
    </source>
</reference>
<evidence type="ECO:0000256" key="1">
    <source>
        <dbReference type="ARBA" id="ARBA00004389"/>
    </source>
</evidence>
<keyword evidence="6" id="KW-0256">Endoplasmic reticulum</keyword>
<evidence type="ECO:0000256" key="7">
    <source>
        <dbReference type="ARBA" id="ARBA00022989"/>
    </source>
</evidence>